<dbReference type="AlphaFoldDB" id="X1RD28"/>
<reference evidence="1" key="1">
    <citation type="journal article" date="2014" name="Front. Microbiol.">
        <title>High frequency of phylogenetically diverse reductive dehalogenase-homologous genes in deep subseafloor sedimentary metagenomes.</title>
        <authorList>
            <person name="Kawai M."/>
            <person name="Futagami T."/>
            <person name="Toyoda A."/>
            <person name="Takaki Y."/>
            <person name="Nishi S."/>
            <person name="Hori S."/>
            <person name="Arai W."/>
            <person name="Tsubouchi T."/>
            <person name="Morono Y."/>
            <person name="Uchiyama I."/>
            <person name="Ito T."/>
            <person name="Fujiyama A."/>
            <person name="Inagaki F."/>
            <person name="Takami H."/>
        </authorList>
    </citation>
    <scope>NUCLEOTIDE SEQUENCE</scope>
    <source>
        <strain evidence="1">Expedition CK06-06</strain>
    </source>
</reference>
<gene>
    <name evidence="1" type="ORF">S12H4_20828</name>
</gene>
<proteinExistence type="predicted"/>
<protein>
    <submittedName>
        <fullName evidence="1">Uncharacterized protein</fullName>
    </submittedName>
</protein>
<organism evidence="1">
    <name type="scientific">marine sediment metagenome</name>
    <dbReference type="NCBI Taxonomy" id="412755"/>
    <lineage>
        <taxon>unclassified sequences</taxon>
        <taxon>metagenomes</taxon>
        <taxon>ecological metagenomes</taxon>
    </lineage>
</organism>
<dbReference type="EMBL" id="BARW01010615">
    <property type="protein sequence ID" value="GAI78458.1"/>
    <property type="molecule type" value="Genomic_DNA"/>
</dbReference>
<evidence type="ECO:0000313" key="1">
    <source>
        <dbReference type="EMBL" id="GAI78458.1"/>
    </source>
</evidence>
<name>X1RD28_9ZZZZ</name>
<comment type="caution">
    <text evidence="1">The sequence shown here is derived from an EMBL/GenBank/DDBJ whole genome shotgun (WGS) entry which is preliminary data.</text>
</comment>
<accession>X1RD28</accession>
<feature type="non-terminal residue" evidence="1">
    <location>
        <position position="32"/>
    </location>
</feature>
<sequence length="32" mass="4028">MVMEKVPEYYFNITYFEKHAVLRRLMPDDVEY</sequence>